<dbReference type="SUPFAM" id="SSF46934">
    <property type="entry name" value="UBA-like"/>
    <property type="match status" value="2"/>
</dbReference>
<organism evidence="3">
    <name type="scientific">Daphnia magna</name>
    <dbReference type="NCBI Taxonomy" id="35525"/>
    <lineage>
        <taxon>Eukaryota</taxon>
        <taxon>Metazoa</taxon>
        <taxon>Ecdysozoa</taxon>
        <taxon>Arthropoda</taxon>
        <taxon>Crustacea</taxon>
        <taxon>Branchiopoda</taxon>
        <taxon>Diplostraca</taxon>
        <taxon>Cladocera</taxon>
        <taxon>Anomopoda</taxon>
        <taxon>Daphniidae</taxon>
        <taxon>Daphnia</taxon>
    </lineage>
</organism>
<keyword evidence="1" id="KW-0234">DNA repair</keyword>
<dbReference type="Pfam" id="PF09280">
    <property type="entry name" value="XPC-binding"/>
    <property type="match status" value="1"/>
</dbReference>
<dbReference type="CDD" id="cd14427">
    <property type="entry name" value="UBA2_HR23A"/>
    <property type="match status" value="1"/>
</dbReference>
<dbReference type="InterPro" id="IPR009060">
    <property type="entry name" value="UBA-like_sf"/>
</dbReference>
<evidence type="ECO:0000256" key="1">
    <source>
        <dbReference type="RuleBase" id="RU367049"/>
    </source>
</evidence>
<dbReference type="OrthoDB" id="419317at2759"/>
<accession>A0A0N8A131</accession>
<dbReference type="SUPFAM" id="SSF54236">
    <property type="entry name" value="Ubiquitin-like"/>
    <property type="match status" value="1"/>
</dbReference>
<sequence length="403" mass="42894">MLVTFKTLQNTTFQIEIDPSSTVKTLKEKIENEKGVDYPAVGQKLIYAGKILDDHSVLAEHGINEKKFIVIMVTKPKASEPATITPPEATSQSLATTPAPVAAPTPAPAPIVSPPVTTTGDASVSTGLLAAESALIVGDDYNQMVQNIMDMGYPRDQVERALRASFNNPDRAVEYLLTGIPDRAEAGEGAPGDGQGQDEAALEFILGGRGQSEAALSMEGEGEEGEELAPGEDPLAFLRSQPQFAQMRQVVQQNPSLLNAILQQIGQTNPALLQMISQNQAAFFRMLTEPASGAAGSASVAPASGAQSGTGSGRTAESPRQGQEEGAGDYFAPGVIHVTPQDKEAIERVLGLVKIIVEFKQTFIYLQLKALGFPEHLVVQAYFACEKNENLAANFLLSQNFDD</sequence>
<dbReference type="InterPro" id="IPR015360">
    <property type="entry name" value="XPC-bd"/>
</dbReference>
<comment type="similarity">
    <text evidence="1">Belongs to the RAD23 family.</text>
</comment>
<feature type="region of interest" description="Disordered" evidence="2">
    <location>
        <begin position="295"/>
        <end position="330"/>
    </location>
</feature>
<dbReference type="FunFam" id="1.10.8.10:FF:000002">
    <property type="entry name" value="UV excision repair protein RAD23 homolog"/>
    <property type="match status" value="1"/>
</dbReference>
<dbReference type="InterPro" id="IPR006636">
    <property type="entry name" value="STI1_HS-bd"/>
</dbReference>
<dbReference type="GO" id="GO:0005654">
    <property type="term" value="C:nucleoplasm"/>
    <property type="evidence" value="ECO:0007669"/>
    <property type="project" value="TreeGrafter"/>
</dbReference>
<dbReference type="InterPro" id="IPR036353">
    <property type="entry name" value="XPC-bd_sf"/>
</dbReference>
<reference evidence="3" key="1">
    <citation type="submission" date="2015-10" db="EMBL/GenBank/DDBJ databases">
        <title>EvidentialGene: Evidence-directed Construction of Complete mRNA Transcriptomes without Genomes.</title>
        <authorList>
            <person name="Gilbert D.G."/>
        </authorList>
    </citation>
    <scope>NUCLEOTIDE SEQUENCE</scope>
</reference>
<dbReference type="AlphaFoldDB" id="A0A0N8A131"/>
<dbReference type="FunFam" id="1.10.8.10:FF:000003">
    <property type="entry name" value="UV excision repair protein RAD23 homolog"/>
    <property type="match status" value="1"/>
</dbReference>
<dbReference type="PROSITE" id="PS50053">
    <property type="entry name" value="UBIQUITIN_2"/>
    <property type="match status" value="1"/>
</dbReference>
<evidence type="ECO:0000256" key="2">
    <source>
        <dbReference type="SAM" id="MobiDB-lite"/>
    </source>
</evidence>
<dbReference type="GO" id="GO:0005829">
    <property type="term" value="C:cytosol"/>
    <property type="evidence" value="ECO:0007669"/>
    <property type="project" value="TreeGrafter"/>
</dbReference>
<dbReference type="PANTHER" id="PTHR10621">
    <property type="entry name" value="UV EXCISION REPAIR PROTEIN RAD23"/>
    <property type="match status" value="1"/>
</dbReference>
<dbReference type="NCBIfam" id="TIGR00601">
    <property type="entry name" value="rad23"/>
    <property type="match status" value="1"/>
</dbReference>
<proteinExistence type="inferred from homology"/>
<dbReference type="GO" id="GO:0006289">
    <property type="term" value="P:nucleotide-excision repair"/>
    <property type="evidence" value="ECO:0007669"/>
    <property type="project" value="UniProtKB-UniRule"/>
</dbReference>
<dbReference type="Gene3D" id="3.10.20.90">
    <property type="entry name" value="Phosphatidylinositol 3-kinase Catalytic Subunit, Chain A, domain 1"/>
    <property type="match status" value="1"/>
</dbReference>
<dbReference type="SUPFAM" id="SSF101238">
    <property type="entry name" value="XPC-binding domain"/>
    <property type="match status" value="1"/>
</dbReference>
<feature type="region of interest" description="Disordered" evidence="2">
    <location>
        <begin position="79"/>
        <end position="113"/>
    </location>
</feature>
<dbReference type="Gene3D" id="1.10.8.10">
    <property type="entry name" value="DNA helicase RuvA subunit, C-terminal domain"/>
    <property type="match status" value="2"/>
</dbReference>
<keyword evidence="1" id="KW-0963">Cytoplasm</keyword>
<dbReference type="InterPro" id="IPR015940">
    <property type="entry name" value="UBA"/>
</dbReference>
<dbReference type="GO" id="GO:0043130">
    <property type="term" value="F:ubiquitin binding"/>
    <property type="evidence" value="ECO:0007669"/>
    <property type="project" value="UniProtKB-UniRule"/>
</dbReference>
<dbReference type="InterPro" id="IPR004806">
    <property type="entry name" value="Rad23"/>
</dbReference>
<dbReference type="FunFam" id="1.10.10.540:FF:000001">
    <property type="entry name" value="UV excision repair protein RAD23 B"/>
    <property type="match status" value="1"/>
</dbReference>
<comment type="function">
    <text evidence="1">Multiubiquitin chain receptor involved in modulation of proteasomal degradation. Involved in nucleotide excision repair.</text>
</comment>
<dbReference type="GO" id="GO:0003684">
    <property type="term" value="F:damaged DNA binding"/>
    <property type="evidence" value="ECO:0007669"/>
    <property type="project" value="UniProtKB-UniRule"/>
</dbReference>
<dbReference type="Gene3D" id="1.10.10.540">
    <property type="entry name" value="XPC-binding domain"/>
    <property type="match status" value="1"/>
</dbReference>
<dbReference type="InterPro" id="IPR029071">
    <property type="entry name" value="Ubiquitin-like_domsf"/>
</dbReference>
<dbReference type="CDD" id="cd01805">
    <property type="entry name" value="Ubl_Rad23"/>
    <property type="match status" value="1"/>
</dbReference>
<protein>
    <recommendedName>
        <fullName evidence="1">UV excision repair protein RAD23</fullName>
    </recommendedName>
</protein>
<dbReference type="InterPro" id="IPR000626">
    <property type="entry name" value="Ubiquitin-like_dom"/>
</dbReference>
<feature type="compositionally biased region" description="Low complexity" evidence="2">
    <location>
        <begin position="295"/>
        <end position="309"/>
    </location>
</feature>
<dbReference type="CDD" id="cd14378">
    <property type="entry name" value="UBA1_Rhp23p_like"/>
    <property type="match status" value="1"/>
</dbReference>
<dbReference type="GO" id="GO:0070628">
    <property type="term" value="F:proteasome binding"/>
    <property type="evidence" value="ECO:0007669"/>
    <property type="project" value="TreeGrafter"/>
</dbReference>
<name>A0A0N8A131_9CRUS</name>
<dbReference type="PRINTS" id="PR01839">
    <property type="entry name" value="RAD23PROTEIN"/>
</dbReference>
<keyword evidence="1" id="KW-0539">Nucleus</keyword>
<comment type="subcellular location">
    <subcellularLocation>
        <location evidence="1">Nucleus</location>
    </subcellularLocation>
    <subcellularLocation>
        <location evidence="1">Cytoplasm</location>
    </subcellularLocation>
</comment>
<dbReference type="GO" id="GO:0043161">
    <property type="term" value="P:proteasome-mediated ubiquitin-dependent protein catabolic process"/>
    <property type="evidence" value="ECO:0007669"/>
    <property type="project" value="UniProtKB-UniRule"/>
</dbReference>
<feature type="compositionally biased region" description="Pro residues" evidence="2">
    <location>
        <begin position="101"/>
        <end position="113"/>
    </location>
</feature>
<dbReference type="SMART" id="SM00165">
    <property type="entry name" value="UBA"/>
    <property type="match status" value="2"/>
</dbReference>
<dbReference type="Pfam" id="PF00240">
    <property type="entry name" value="ubiquitin"/>
    <property type="match status" value="1"/>
</dbReference>
<dbReference type="Pfam" id="PF00627">
    <property type="entry name" value="UBA"/>
    <property type="match status" value="2"/>
</dbReference>
<dbReference type="EMBL" id="GDIQ01012499">
    <property type="protein sequence ID" value="JAN82238.1"/>
    <property type="molecule type" value="Transcribed_RNA"/>
</dbReference>
<keyword evidence="1" id="KW-0227">DNA damage</keyword>
<dbReference type="GO" id="GO:0031593">
    <property type="term" value="F:polyubiquitin modification-dependent protein binding"/>
    <property type="evidence" value="ECO:0007669"/>
    <property type="project" value="UniProtKB-UniRule"/>
</dbReference>
<dbReference type="SMART" id="SM00727">
    <property type="entry name" value="STI1"/>
    <property type="match status" value="1"/>
</dbReference>
<dbReference type="PROSITE" id="PS50030">
    <property type="entry name" value="UBA"/>
    <property type="match status" value="2"/>
</dbReference>
<evidence type="ECO:0000313" key="3">
    <source>
        <dbReference type="EMBL" id="JAN82238.1"/>
    </source>
</evidence>
<dbReference type="PANTHER" id="PTHR10621:SF0">
    <property type="entry name" value="UV EXCISION REPAIR PROTEIN RAD23"/>
    <property type="match status" value="1"/>
</dbReference>
<dbReference type="SMART" id="SM00213">
    <property type="entry name" value="UBQ"/>
    <property type="match status" value="1"/>
</dbReference>
<dbReference type="FunFam" id="3.10.20.90:FF:000254">
    <property type="entry name" value="UV excision repair protein Rad23"/>
    <property type="match status" value="1"/>
</dbReference>